<accession>A0ACD0WKL0</accession>
<dbReference type="EMBL" id="CP038487">
    <property type="protein sequence ID" value="QFZ28082.1"/>
    <property type="molecule type" value="Genomic_DNA"/>
</dbReference>
<name>A0ACD0WKL0_CLALS</name>
<evidence type="ECO:0000313" key="1">
    <source>
        <dbReference type="EMBL" id="QFZ28082.1"/>
    </source>
</evidence>
<keyword evidence="1" id="KW-0687">Ribonucleoprotein</keyword>
<reference evidence="2" key="1">
    <citation type="journal article" date="2019" name="MBio">
        <title>Comparative genomics for the elucidation of multidrug resistance (MDR) in Candida lusitaniae.</title>
        <authorList>
            <person name="Kannan A."/>
            <person name="Asner S.A."/>
            <person name="Trachsel E."/>
            <person name="Kelly S."/>
            <person name="Parker J."/>
            <person name="Sanglard D."/>
        </authorList>
    </citation>
    <scope>NUCLEOTIDE SEQUENCE [LARGE SCALE GENOMIC DNA]</scope>
    <source>
        <strain evidence="2">P1</strain>
    </source>
</reference>
<sequence length="92" mass="10082">MPFADIAWRPCREDASLSQSHKQGPTLRRRCNLQNGVGAVFCVCLSVVLLQVRRCAELLPDRASASCFGVATAKNSNQPYEAREAKEMIGEG</sequence>
<keyword evidence="1" id="KW-0689">Ribosomal protein</keyword>
<keyword evidence="2" id="KW-1185">Reference proteome</keyword>
<proteinExistence type="predicted"/>
<gene>
    <name evidence="1" type="ORF">EJF14_40106</name>
</gene>
<organism evidence="1 2">
    <name type="scientific">Clavispora lusitaniae</name>
    <name type="common">Candida lusitaniae</name>
    <dbReference type="NCBI Taxonomy" id="36911"/>
    <lineage>
        <taxon>Eukaryota</taxon>
        <taxon>Fungi</taxon>
        <taxon>Dikarya</taxon>
        <taxon>Ascomycota</taxon>
        <taxon>Saccharomycotina</taxon>
        <taxon>Pichiomycetes</taxon>
        <taxon>Metschnikowiaceae</taxon>
        <taxon>Clavispora</taxon>
    </lineage>
</organism>
<dbReference type="Proteomes" id="UP000326582">
    <property type="component" value="Chromosome 4"/>
</dbReference>
<evidence type="ECO:0000313" key="2">
    <source>
        <dbReference type="Proteomes" id="UP000326582"/>
    </source>
</evidence>
<protein>
    <submittedName>
        <fullName evidence="1">54S ribosomal protein</fullName>
    </submittedName>
</protein>